<feature type="compositionally biased region" description="Basic and acidic residues" evidence="6">
    <location>
        <begin position="45"/>
        <end position="55"/>
    </location>
</feature>
<dbReference type="InterPro" id="IPR049899">
    <property type="entry name" value="Znf_C2HC_C3H"/>
</dbReference>
<keyword evidence="3 5" id="KW-0863">Zinc-finger</keyword>
<dbReference type="AlphaFoldDB" id="A0AAW0EP51"/>
<feature type="region of interest" description="Disordered" evidence="6">
    <location>
        <begin position="384"/>
        <end position="498"/>
    </location>
</feature>
<evidence type="ECO:0000259" key="7">
    <source>
        <dbReference type="PROSITE" id="PS52027"/>
    </source>
</evidence>
<keyword evidence="2" id="KW-0677">Repeat</keyword>
<feature type="compositionally biased region" description="Low complexity" evidence="6">
    <location>
        <begin position="578"/>
        <end position="602"/>
    </location>
</feature>
<dbReference type="PANTHER" id="PTHR13555:SF68">
    <property type="entry name" value="ZINC FINGER PROTEIN 474"/>
    <property type="match status" value="1"/>
</dbReference>
<feature type="region of interest" description="Disordered" evidence="6">
    <location>
        <begin position="288"/>
        <end position="344"/>
    </location>
</feature>
<dbReference type="InterPro" id="IPR026319">
    <property type="entry name" value="ZC2HC1A/B-like"/>
</dbReference>
<reference evidence="8 9" key="1">
    <citation type="journal article" date="2021" name="MBio">
        <title>A New Model Trypanosomatid, Novymonas esmeraldas: Genomic Perception of Its 'Candidatus Pandoraea novymonadis' Endosymbiont.</title>
        <authorList>
            <person name="Zakharova A."/>
            <person name="Saura A."/>
            <person name="Butenko A."/>
            <person name="Podesvova L."/>
            <person name="Warmusova S."/>
            <person name="Kostygov A.Y."/>
            <person name="Nenarokova A."/>
            <person name="Lukes J."/>
            <person name="Opperdoes F.R."/>
            <person name="Yurchenko V."/>
        </authorList>
    </citation>
    <scope>NUCLEOTIDE SEQUENCE [LARGE SCALE GENOMIC DNA]</scope>
    <source>
        <strain evidence="8 9">E262AT.01</strain>
    </source>
</reference>
<feature type="region of interest" description="Disordered" evidence="6">
    <location>
        <begin position="555"/>
        <end position="602"/>
    </location>
</feature>
<proteinExistence type="predicted"/>
<evidence type="ECO:0000256" key="4">
    <source>
        <dbReference type="ARBA" id="ARBA00022833"/>
    </source>
</evidence>
<dbReference type="Gene3D" id="3.30.160.60">
    <property type="entry name" value="Classic Zinc Finger"/>
    <property type="match status" value="2"/>
</dbReference>
<dbReference type="GO" id="GO:0008270">
    <property type="term" value="F:zinc ion binding"/>
    <property type="evidence" value="ECO:0007669"/>
    <property type="project" value="UniProtKB-KW"/>
</dbReference>
<dbReference type="Proteomes" id="UP001430356">
    <property type="component" value="Unassembled WGS sequence"/>
</dbReference>
<dbReference type="EMBL" id="JAECZO010000062">
    <property type="protein sequence ID" value="KAK7195818.1"/>
    <property type="molecule type" value="Genomic_DNA"/>
</dbReference>
<feature type="region of interest" description="Disordered" evidence="6">
    <location>
        <begin position="354"/>
        <end position="373"/>
    </location>
</feature>
<evidence type="ECO:0000313" key="9">
    <source>
        <dbReference type="Proteomes" id="UP001430356"/>
    </source>
</evidence>
<comment type="caution">
    <text evidence="8">The sequence shown here is derived from an EMBL/GenBank/DDBJ whole genome shotgun (WGS) entry which is preliminary data.</text>
</comment>
<feature type="region of interest" description="Disordered" evidence="6">
    <location>
        <begin position="1"/>
        <end position="75"/>
    </location>
</feature>
<evidence type="ECO:0000256" key="1">
    <source>
        <dbReference type="ARBA" id="ARBA00022723"/>
    </source>
</evidence>
<name>A0AAW0EP51_9TRYP</name>
<evidence type="ECO:0000313" key="8">
    <source>
        <dbReference type="EMBL" id="KAK7195818.1"/>
    </source>
</evidence>
<feature type="compositionally biased region" description="Low complexity" evidence="6">
    <location>
        <begin position="422"/>
        <end position="432"/>
    </location>
</feature>
<feature type="domain" description="C2HC/C3H-type" evidence="7">
    <location>
        <begin position="527"/>
        <end position="556"/>
    </location>
</feature>
<dbReference type="PANTHER" id="PTHR13555">
    <property type="entry name" value="C2H2 ZINC FINGER CGI-62-RELATED"/>
    <property type="match status" value="1"/>
</dbReference>
<evidence type="ECO:0000256" key="3">
    <source>
        <dbReference type="ARBA" id="ARBA00022771"/>
    </source>
</evidence>
<accession>A0AAW0EP51</accession>
<feature type="compositionally biased region" description="Polar residues" evidence="6">
    <location>
        <begin position="1"/>
        <end position="21"/>
    </location>
</feature>
<organism evidence="8 9">
    <name type="scientific">Novymonas esmeraldas</name>
    <dbReference type="NCBI Taxonomy" id="1808958"/>
    <lineage>
        <taxon>Eukaryota</taxon>
        <taxon>Discoba</taxon>
        <taxon>Euglenozoa</taxon>
        <taxon>Kinetoplastea</taxon>
        <taxon>Metakinetoplastina</taxon>
        <taxon>Trypanosomatida</taxon>
        <taxon>Trypanosomatidae</taxon>
        <taxon>Novymonas</taxon>
    </lineage>
</organism>
<dbReference type="Pfam" id="PF13913">
    <property type="entry name" value="zf-C2HC_2"/>
    <property type="match status" value="3"/>
</dbReference>
<dbReference type="PROSITE" id="PS52027">
    <property type="entry name" value="ZF_C2HC_C3H"/>
    <property type="match status" value="2"/>
</dbReference>
<keyword evidence="1" id="KW-0479">Metal-binding</keyword>
<feature type="compositionally biased region" description="Low complexity" evidence="6">
    <location>
        <begin position="557"/>
        <end position="571"/>
    </location>
</feature>
<keyword evidence="9" id="KW-1185">Reference proteome</keyword>
<gene>
    <name evidence="8" type="ORF">NESM_000512900</name>
</gene>
<keyword evidence="4" id="KW-0862">Zinc</keyword>
<evidence type="ECO:0000256" key="5">
    <source>
        <dbReference type="PROSITE-ProRule" id="PRU01371"/>
    </source>
</evidence>
<evidence type="ECO:0000256" key="2">
    <source>
        <dbReference type="ARBA" id="ARBA00022737"/>
    </source>
</evidence>
<feature type="domain" description="C2HC/C3H-type" evidence="7">
    <location>
        <begin position="179"/>
        <end position="208"/>
    </location>
</feature>
<feature type="compositionally biased region" description="Low complexity" evidence="6">
    <location>
        <begin position="56"/>
        <end position="66"/>
    </location>
</feature>
<protein>
    <submittedName>
        <fullName evidence="8">Zinc-finger of a C2HC-type</fullName>
    </submittedName>
</protein>
<evidence type="ECO:0000256" key="6">
    <source>
        <dbReference type="SAM" id="MobiDB-lite"/>
    </source>
</evidence>
<feature type="compositionally biased region" description="Polar residues" evidence="6">
    <location>
        <begin position="304"/>
        <end position="315"/>
    </location>
</feature>
<sequence length="629" mass="64765">MSTARRSTTPSGLGSNTSSATARRVSAGDGGSGMIVTRGLQELLESERKHRRPEEATPTSAATPAKSKTKGQRRSAGQAPNFVICYLCGRQFGTASIDIHRPQCYLKRLIVWERGEAAIRGPKPLNPEEHEKMMKTRTANAKAAGGGGGGAGGGLGKHAPLTEAELYNQLQMDAFNDTALSPCPHCGRTFLPDRLQIHLRSCKPGSTARPVRAAAVAATTPTVTTTATATAAAAAPAAATSPPPKERPIRAAGVYKVPANAGVDDVPPGAAPARRQSTHVAAEYAFPVEEEEEDRAPPPANAASPLTPSRGTNGATAHARGLRPTNGAAVAAAAKSHDSDGDTDNDIEVIELEVQSQETRPPSPRAATEHRLSSVAMTGADAEMLGSSAPNRPASMEPSAIPPPPSPPSLNGDGVKGGGGASTTTPAPALPSHGRDRSAGSRPRRPSTASASNTTNDGEQVQEAEESARPSCGVQRRSSTAEVSEPARGSDADGECDTAKKIPLNNVSRFKNVQSRLKLQRQSAEVSLTPCRHCGRTFVPDRVQKHEECCVDRHKPPAAAAPRPSTGAATPRRAKPQSGAAAAAPSGAAAAAAPSTSAASTGKVKFCGGCGGKVTGAEQRFCTECGHKL</sequence>